<evidence type="ECO:0000313" key="2">
    <source>
        <dbReference type="EMBL" id="PON65280.1"/>
    </source>
</evidence>
<accession>A0A2P5CW57</accession>
<feature type="compositionally biased region" description="Polar residues" evidence="1">
    <location>
        <begin position="71"/>
        <end position="80"/>
    </location>
</feature>
<dbReference type="AlphaFoldDB" id="A0A2P5CW57"/>
<comment type="caution">
    <text evidence="2">The sequence shown here is derived from an EMBL/GenBank/DDBJ whole genome shotgun (WGS) entry which is preliminary data.</text>
</comment>
<name>A0A2P5CW57_PARAD</name>
<proteinExistence type="predicted"/>
<evidence type="ECO:0000313" key="3">
    <source>
        <dbReference type="Proteomes" id="UP000237105"/>
    </source>
</evidence>
<gene>
    <name evidence="2" type="ORF">PanWU01x14_117970</name>
</gene>
<protein>
    <submittedName>
        <fullName evidence="2">Uncharacterized protein</fullName>
    </submittedName>
</protein>
<keyword evidence="3" id="KW-1185">Reference proteome</keyword>
<dbReference type="EMBL" id="JXTB01000089">
    <property type="protein sequence ID" value="PON65280.1"/>
    <property type="molecule type" value="Genomic_DNA"/>
</dbReference>
<organism evidence="2 3">
    <name type="scientific">Parasponia andersonii</name>
    <name type="common">Sponia andersonii</name>
    <dbReference type="NCBI Taxonomy" id="3476"/>
    <lineage>
        <taxon>Eukaryota</taxon>
        <taxon>Viridiplantae</taxon>
        <taxon>Streptophyta</taxon>
        <taxon>Embryophyta</taxon>
        <taxon>Tracheophyta</taxon>
        <taxon>Spermatophyta</taxon>
        <taxon>Magnoliopsida</taxon>
        <taxon>eudicotyledons</taxon>
        <taxon>Gunneridae</taxon>
        <taxon>Pentapetalae</taxon>
        <taxon>rosids</taxon>
        <taxon>fabids</taxon>
        <taxon>Rosales</taxon>
        <taxon>Cannabaceae</taxon>
        <taxon>Parasponia</taxon>
    </lineage>
</organism>
<sequence>MIKRNLLISPYVVSEKQLPRSKRPSPNTSQRRFTSVAVATWNESNGGDAVAPVTSPHLSHADAPNRALKNDFSNNIRKEK</sequence>
<feature type="region of interest" description="Disordered" evidence="1">
    <location>
        <begin position="44"/>
        <end position="80"/>
    </location>
</feature>
<evidence type="ECO:0000256" key="1">
    <source>
        <dbReference type="SAM" id="MobiDB-lite"/>
    </source>
</evidence>
<reference evidence="3" key="1">
    <citation type="submission" date="2016-06" db="EMBL/GenBank/DDBJ databases">
        <title>Parallel loss of symbiosis genes in relatives of nitrogen-fixing non-legume Parasponia.</title>
        <authorList>
            <person name="Van Velzen R."/>
            <person name="Holmer R."/>
            <person name="Bu F."/>
            <person name="Rutten L."/>
            <person name="Van Zeijl A."/>
            <person name="Liu W."/>
            <person name="Santuari L."/>
            <person name="Cao Q."/>
            <person name="Sharma T."/>
            <person name="Shen D."/>
            <person name="Roswanjaya Y."/>
            <person name="Wardhani T."/>
            <person name="Kalhor M.S."/>
            <person name="Jansen J."/>
            <person name="Van den Hoogen J."/>
            <person name="Gungor B."/>
            <person name="Hartog M."/>
            <person name="Hontelez J."/>
            <person name="Verver J."/>
            <person name="Yang W.-C."/>
            <person name="Schijlen E."/>
            <person name="Repin R."/>
            <person name="Schilthuizen M."/>
            <person name="Schranz E."/>
            <person name="Heidstra R."/>
            <person name="Miyata K."/>
            <person name="Fedorova E."/>
            <person name="Kohlen W."/>
            <person name="Bisseling T."/>
            <person name="Smit S."/>
            <person name="Geurts R."/>
        </authorList>
    </citation>
    <scope>NUCLEOTIDE SEQUENCE [LARGE SCALE GENOMIC DNA]</scope>
    <source>
        <strain evidence="3">cv. WU1-14</strain>
    </source>
</reference>
<dbReference type="Proteomes" id="UP000237105">
    <property type="component" value="Unassembled WGS sequence"/>
</dbReference>